<comment type="caution">
    <text evidence="2">The sequence shown here is derived from an EMBL/GenBank/DDBJ whole genome shotgun (WGS) entry which is preliminary data.</text>
</comment>
<protein>
    <submittedName>
        <fullName evidence="2">Uncharacterized protein</fullName>
    </submittedName>
</protein>
<dbReference type="Proteomes" id="UP001432027">
    <property type="component" value="Unassembled WGS sequence"/>
</dbReference>
<feature type="transmembrane region" description="Helical" evidence="1">
    <location>
        <begin position="91"/>
        <end position="110"/>
    </location>
</feature>
<evidence type="ECO:0000256" key="1">
    <source>
        <dbReference type="SAM" id="Phobius"/>
    </source>
</evidence>
<keyword evidence="1" id="KW-0472">Membrane</keyword>
<gene>
    <name evidence="2" type="ORF">PENTCL1PPCAC_24017</name>
</gene>
<dbReference type="EMBL" id="BTSX01000005">
    <property type="protein sequence ID" value="GMT01843.1"/>
    <property type="molecule type" value="Genomic_DNA"/>
</dbReference>
<keyword evidence="1" id="KW-1133">Transmembrane helix</keyword>
<keyword evidence="3" id="KW-1185">Reference proteome</keyword>
<organism evidence="2 3">
    <name type="scientific">Pristionchus entomophagus</name>
    <dbReference type="NCBI Taxonomy" id="358040"/>
    <lineage>
        <taxon>Eukaryota</taxon>
        <taxon>Metazoa</taxon>
        <taxon>Ecdysozoa</taxon>
        <taxon>Nematoda</taxon>
        <taxon>Chromadorea</taxon>
        <taxon>Rhabditida</taxon>
        <taxon>Rhabditina</taxon>
        <taxon>Diplogasteromorpha</taxon>
        <taxon>Diplogasteroidea</taxon>
        <taxon>Neodiplogasteridae</taxon>
        <taxon>Pristionchus</taxon>
    </lineage>
</organism>
<name>A0AAV5U5X5_9BILA</name>
<evidence type="ECO:0000313" key="2">
    <source>
        <dbReference type="EMBL" id="GMT01843.1"/>
    </source>
</evidence>
<dbReference type="AlphaFoldDB" id="A0AAV5U5X5"/>
<proteinExistence type="predicted"/>
<accession>A0AAV5U5X5</accession>
<reference evidence="2" key="1">
    <citation type="submission" date="2023-10" db="EMBL/GenBank/DDBJ databases">
        <title>Genome assembly of Pristionchus species.</title>
        <authorList>
            <person name="Yoshida K."/>
            <person name="Sommer R.J."/>
        </authorList>
    </citation>
    <scope>NUCLEOTIDE SEQUENCE</scope>
    <source>
        <strain evidence="2">RS0144</strain>
    </source>
</reference>
<sequence length="111" mass="12061">MAGNTCCGWECCKEPGLPEWARVLIVYGIIIGVTILIGLGWKIKDQSPTVSTHESEGFHQKSDGFHPEGNGMARNTCCGWECCKEPGLPEWAWVLIVYGIIIGVTILIGLG</sequence>
<feature type="transmembrane region" description="Helical" evidence="1">
    <location>
        <begin position="23"/>
        <end position="41"/>
    </location>
</feature>
<evidence type="ECO:0000313" key="3">
    <source>
        <dbReference type="Proteomes" id="UP001432027"/>
    </source>
</evidence>
<feature type="non-terminal residue" evidence="2">
    <location>
        <position position="111"/>
    </location>
</feature>
<keyword evidence="1" id="KW-0812">Transmembrane</keyword>